<feature type="transmembrane region" description="Helical" evidence="1">
    <location>
        <begin position="298"/>
        <end position="322"/>
    </location>
</feature>
<dbReference type="Proteomes" id="UP000095673">
    <property type="component" value="Unassembled WGS sequence"/>
</dbReference>
<protein>
    <submittedName>
        <fullName evidence="2">ABC-type transport system involved in multi-copper enzyme maturation, permease component</fullName>
    </submittedName>
</protein>
<organism evidence="2 3">
    <name type="scientific">Agathobacter rectalis</name>
    <dbReference type="NCBI Taxonomy" id="39491"/>
    <lineage>
        <taxon>Bacteria</taxon>
        <taxon>Bacillati</taxon>
        <taxon>Bacillota</taxon>
        <taxon>Clostridia</taxon>
        <taxon>Lachnospirales</taxon>
        <taxon>Lachnospiraceae</taxon>
        <taxon>Agathobacter</taxon>
    </lineage>
</organism>
<dbReference type="EMBL" id="CYXM01000015">
    <property type="protein sequence ID" value="CUN23804.1"/>
    <property type="molecule type" value="Genomic_DNA"/>
</dbReference>
<dbReference type="PANTHER" id="PTHR37305">
    <property type="entry name" value="INTEGRAL MEMBRANE PROTEIN-RELATED"/>
    <property type="match status" value="1"/>
</dbReference>
<dbReference type="PANTHER" id="PTHR37305:SF1">
    <property type="entry name" value="MEMBRANE PROTEIN"/>
    <property type="match status" value="1"/>
</dbReference>
<feature type="transmembrane region" description="Helical" evidence="1">
    <location>
        <begin position="385"/>
        <end position="404"/>
    </location>
</feature>
<keyword evidence="1" id="KW-0472">Membrane</keyword>
<feature type="transmembrane region" description="Helical" evidence="1">
    <location>
        <begin position="204"/>
        <end position="226"/>
    </location>
</feature>
<reference evidence="2 3" key="1">
    <citation type="submission" date="2015-09" db="EMBL/GenBank/DDBJ databases">
        <authorList>
            <consortium name="Pathogen Informatics"/>
        </authorList>
    </citation>
    <scope>NUCLEOTIDE SEQUENCE [LARGE SCALE GENOMIC DNA]</scope>
    <source>
        <strain evidence="2 3">2789STDY5834968</strain>
    </source>
</reference>
<feature type="transmembrane region" description="Helical" evidence="1">
    <location>
        <begin position="247"/>
        <end position="278"/>
    </location>
</feature>
<sequence length="415" mass="47381">MHFFCILEKRQVIKMMFKYELKKIFSKRMNKVLLAAVLVMTVIYSGMAIGSMSYTDADGQSHTGIDAGRLLAEDVNQWKGKLTTEKISEVINDYKTLSAKYQDEIPNTEYGKTVQSYYDIYSFVIGILTPDSEWNEGAVYQLSDEQLQDIYTIYQDNMKKMAEEYGTTPEKRSYLENVYKKIEIPFTFEAKGSWATMTMYAQTYVLLMAVIIGFLAAGIFSGEFRPGTEDVFLATKYGRSKAIKNKIIAGIFVSTVIYWIGVGILSLISFVVMGTSGFFTPYQIDDPYSIYVMTYGEYYLLILVGGYIATMFCAALTMLVTVMMHTPNLAVCIPFFLLCMIPFIARVLPAFDAFFNLLPTVLTNILNVVRSPILFQIGPFVFRQISFLMFLYILLFIVLLPLIYRGYSRYGLRKK</sequence>
<evidence type="ECO:0000256" key="1">
    <source>
        <dbReference type="SAM" id="Phobius"/>
    </source>
</evidence>
<evidence type="ECO:0000313" key="2">
    <source>
        <dbReference type="EMBL" id="CUN23804.1"/>
    </source>
</evidence>
<dbReference type="GO" id="GO:0140359">
    <property type="term" value="F:ABC-type transporter activity"/>
    <property type="evidence" value="ECO:0007669"/>
    <property type="project" value="InterPro"/>
</dbReference>
<dbReference type="GO" id="GO:0005886">
    <property type="term" value="C:plasma membrane"/>
    <property type="evidence" value="ECO:0007669"/>
    <property type="project" value="UniProtKB-SubCell"/>
</dbReference>
<keyword evidence="1" id="KW-1133">Transmembrane helix</keyword>
<proteinExistence type="predicted"/>
<dbReference type="AlphaFoldDB" id="A0A173V9S8"/>
<keyword evidence="1" id="KW-0812">Transmembrane</keyword>
<name>A0A173V9S8_9FIRM</name>
<dbReference type="Pfam" id="PF12679">
    <property type="entry name" value="ABC2_membrane_2"/>
    <property type="match status" value="1"/>
</dbReference>
<evidence type="ECO:0000313" key="3">
    <source>
        <dbReference type="Proteomes" id="UP000095673"/>
    </source>
</evidence>
<gene>
    <name evidence="2" type="ORF">ERS852580_02793</name>
</gene>
<accession>A0A173V9S8</accession>
<feature type="transmembrane region" description="Helical" evidence="1">
    <location>
        <begin position="329"/>
        <end position="348"/>
    </location>
</feature>